<organism evidence="6">
    <name type="scientific">hydrothermal vent metagenome</name>
    <dbReference type="NCBI Taxonomy" id="652676"/>
    <lineage>
        <taxon>unclassified sequences</taxon>
        <taxon>metagenomes</taxon>
        <taxon>ecological metagenomes</taxon>
    </lineage>
</organism>
<dbReference type="PANTHER" id="PTHR30136">
    <property type="entry name" value="HELIX-TURN-HELIX TRANSCRIPTIONAL REGULATOR, ICLR FAMILY"/>
    <property type="match status" value="1"/>
</dbReference>
<feature type="domain" description="HTH iclR-type" evidence="4">
    <location>
        <begin position="1"/>
        <end position="63"/>
    </location>
</feature>
<evidence type="ECO:0008006" key="7">
    <source>
        <dbReference type="Google" id="ProtNLM"/>
    </source>
</evidence>
<evidence type="ECO:0000256" key="1">
    <source>
        <dbReference type="ARBA" id="ARBA00023015"/>
    </source>
</evidence>
<evidence type="ECO:0000259" key="5">
    <source>
        <dbReference type="PROSITE" id="PS51078"/>
    </source>
</evidence>
<evidence type="ECO:0000313" key="6">
    <source>
        <dbReference type="EMBL" id="VAW06086.1"/>
    </source>
</evidence>
<evidence type="ECO:0000256" key="2">
    <source>
        <dbReference type="ARBA" id="ARBA00023125"/>
    </source>
</evidence>
<protein>
    <recommendedName>
        <fullName evidence="7">Transcriptional regulator, IclR family</fullName>
    </recommendedName>
</protein>
<evidence type="ECO:0000259" key="4">
    <source>
        <dbReference type="PROSITE" id="PS51077"/>
    </source>
</evidence>
<name>A0A3B0TGE7_9ZZZZ</name>
<gene>
    <name evidence="6" type="ORF">MNBD_ACTINO02-209</name>
</gene>
<dbReference type="GO" id="GO:0045892">
    <property type="term" value="P:negative regulation of DNA-templated transcription"/>
    <property type="evidence" value="ECO:0007669"/>
    <property type="project" value="TreeGrafter"/>
</dbReference>
<proteinExistence type="predicted"/>
<dbReference type="InterPro" id="IPR014757">
    <property type="entry name" value="Tscrpt_reg_IclR_C"/>
</dbReference>
<dbReference type="PROSITE" id="PS51078">
    <property type="entry name" value="ICLR_ED"/>
    <property type="match status" value="1"/>
</dbReference>
<dbReference type="SUPFAM" id="SSF46785">
    <property type="entry name" value="Winged helix' DNA-binding domain"/>
    <property type="match status" value="1"/>
</dbReference>
<keyword evidence="1" id="KW-0805">Transcription regulation</keyword>
<sequence length="244" mass="25897">MQAVKRTLRVLSAVAQLGGNGVSLSDLAKETGLSPSTVHRYITVLIEMGYLRRSSTKLLSLGGQSIALGASVYDPDALATRIRSTLESLRAATGETSFVSQLLGTEVLCIAMERGTNPLQLSVRVGQTIPPFHAASARVVLAFAEDSVVEASWKRFSSDAADAGGLRRFFAQLETIRERRFDICDSEFDKGVWAVAAPVLSNVTDGMFGAVAVAGAAERFGTEAVRDATLKLVVDAASKLSSQT</sequence>
<dbReference type="Gene3D" id="3.30.450.40">
    <property type="match status" value="1"/>
</dbReference>
<dbReference type="Gene3D" id="1.10.10.10">
    <property type="entry name" value="Winged helix-like DNA-binding domain superfamily/Winged helix DNA-binding domain"/>
    <property type="match status" value="1"/>
</dbReference>
<dbReference type="InterPro" id="IPR005471">
    <property type="entry name" value="Tscrpt_reg_IclR_N"/>
</dbReference>
<feature type="domain" description="IclR-ED" evidence="5">
    <location>
        <begin position="64"/>
        <end position="244"/>
    </location>
</feature>
<dbReference type="PANTHER" id="PTHR30136:SF35">
    <property type="entry name" value="HTH-TYPE TRANSCRIPTIONAL REGULATOR RV1719"/>
    <property type="match status" value="1"/>
</dbReference>
<dbReference type="SMART" id="SM00346">
    <property type="entry name" value="HTH_ICLR"/>
    <property type="match status" value="1"/>
</dbReference>
<dbReference type="GO" id="GO:0003677">
    <property type="term" value="F:DNA binding"/>
    <property type="evidence" value="ECO:0007669"/>
    <property type="project" value="UniProtKB-KW"/>
</dbReference>
<dbReference type="InterPro" id="IPR050707">
    <property type="entry name" value="HTH_MetabolicPath_Reg"/>
</dbReference>
<dbReference type="Pfam" id="PF09339">
    <property type="entry name" value="HTH_IclR"/>
    <property type="match status" value="1"/>
</dbReference>
<dbReference type="InterPro" id="IPR036390">
    <property type="entry name" value="WH_DNA-bd_sf"/>
</dbReference>
<dbReference type="PROSITE" id="PS51077">
    <property type="entry name" value="HTH_ICLR"/>
    <property type="match status" value="1"/>
</dbReference>
<dbReference type="GO" id="GO:0003700">
    <property type="term" value="F:DNA-binding transcription factor activity"/>
    <property type="evidence" value="ECO:0007669"/>
    <property type="project" value="TreeGrafter"/>
</dbReference>
<evidence type="ECO:0000256" key="3">
    <source>
        <dbReference type="ARBA" id="ARBA00023163"/>
    </source>
</evidence>
<keyword evidence="3" id="KW-0804">Transcription</keyword>
<keyword evidence="2" id="KW-0238">DNA-binding</keyword>
<dbReference type="SUPFAM" id="SSF55781">
    <property type="entry name" value="GAF domain-like"/>
    <property type="match status" value="1"/>
</dbReference>
<dbReference type="AlphaFoldDB" id="A0A3B0TGE7"/>
<dbReference type="InterPro" id="IPR036388">
    <property type="entry name" value="WH-like_DNA-bd_sf"/>
</dbReference>
<dbReference type="EMBL" id="UOEK01000337">
    <property type="protein sequence ID" value="VAW06086.1"/>
    <property type="molecule type" value="Genomic_DNA"/>
</dbReference>
<reference evidence="6" key="1">
    <citation type="submission" date="2018-06" db="EMBL/GenBank/DDBJ databases">
        <authorList>
            <person name="Zhirakovskaya E."/>
        </authorList>
    </citation>
    <scope>NUCLEOTIDE SEQUENCE</scope>
</reference>
<accession>A0A3B0TGE7</accession>
<dbReference type="Pfam" id="PF01614">
    <property type="entry name" value="IclR_C"/>
    <property type="match status" value="1"/>
</dbReference>
<dbReference type="InterPro" id="IPR029016">
    <property type="entry name" value="GAF-like_dom_sf"/>
</dbReference>